<feature type="chain" id="PRO_5018203946" evidence="1">
    <location>
        <begin position="21"/>
        <end position="395"/>
    </location>
</feature>
<dbReference type="GeneID" id="103518648"/>
<dbReference type="Gene3D" id="3.30.300.90">
    <property type="entry name" value="BolA-like"/>
    <property type="match status" value="1"/>
</dbReference>
<reference evidence="3" key="1">
    <citation type="submission" date="2025-08" db="UniProtKB">
        <authorList>
            <consortium name="RefSeq"/>
        </authorList>
    </citation>
    <scope>IDENTIFICATION</scope>
</reference>
<keyword evidence="2" id="KW-1185">Reference proteome</keyword>
<sequence>MLYVYLCAGTLLSWITHAHCFFKYEEEEGGYKYCWTKPFKRRYEPHQMREEAIKALKTQLNASFCDISYVRTIDPWFKFNQTRYKIFIISEQFKGKPIHDRHDITKIGPSLLITRGEQSAHTLEEKPEGLFTEEEMKYNFNFMDAPVFGGNRLKREILEFHLSTDKANMDWKFHPNKTCQLVEEIVRKKFDPVIVKCESIKEEVMGRVGPGHEDQYRLLVVSKKFLDQPQLRRTINVRQAIEELVTQQMYKIHMRVSKQVGISSTVMCQWRVGPGHEDQYRLLVVSKKFLDQPQLRRTINVRQAIEELVTQQMYKIHMRRHNLTTSLVNQEILCDIGIRLQARATVFTHDEWLRKKGNFMEMFSTLFYKIPSTAEVITFGPYGRRKRDVTNIMVK</sequence>
<dbReference type="InterPro" id="IPR036065">
    <property type="entry name" value="BolA-like_sf"/>
</dbReference>
<feature type="signal peptide" evidence="1">
    <location>
        <begin position="1"/>
        <end position="20"/>
    </location>
</feature>
<dbReference type="SUPFAM" id="SSF82657">
    <property type="entry name" value="BolA-like"/>
    <property type="match status" value="1"/>
</dbReference>
<dbReference type="PaxDb" id="121845-A0A3Q0JCL7"/>
<organism evidence="2 3">
    <name type="scientific">Diaphorina citri</name>
    <name type="common">Asian citrus psyllid</name>
    <dbReference type="NCBI Taxonomy" id="121845"/>
    <lineage>
        <taxon>Eukaryota</taxon>
        <taxon>Metazoa</taxon>
        <taxon>Ecdysozoa</taxon>
        <taxon>Arthropoda</taxon>
        <taxon>Hexapoda</taxon>
        <taxon>Insecta</taxon>
        <taxon>Pterygota</taxon>
        <taxon>Neoptera</taxon>
        <taxon>Paraneoptera</taxon>
        <taxon>Hemiptera</taxon>
        <taxon>Sternorrhyncha</taxon>
        <taxon>Psylloidea</taxon>
        <taxon>Psyllidae</taxon>
        <taxon>Diaphorininae</taxon>
        <taxon>Diaphorina</taxon>
    </lineage>
</organism>
<dbReference type="KEGG" id="dci:103518648"/>
<accession>A0A3Q0JCL7</accession>
<protein>
    <submittedName>
        <fullName evidence="3">Uncharacterized protein LOC103518648</fullName>
    </submittedName>
</protein>
<evidence type="ECO:0000313" key="3">
    <source>
        <dbReference type="RefSeq" id="XP_026686186.1"/>
    </source>
</evidence>
<gene>
    <name evidence="3" type="primary">LOC103518648</name>
</gene>
<evidence type="ECO:0000313" key="2">
    <source>
        <dbReference type="Proteomes" id="UP000079169"/>
    </source>
</evidence>
<dbReference type="PANTHER" id="PTHR46229:SF2">
    <property type="entry name" value="BOLA-LIKE PROTEIN 1"/>
    <property type="match status" value="1"/>
</dbReference>
<proteinExistence type="predicted"/>
<dbReference type="PANTHER" id="PTHR46229">
    <property type="entry name" value="BOLA TRANSCRIPTION REGULATOR"/>
    <property type="match status" value="1"/>
</dbReference>
<name>A0A3Q0JCL7_DIACI</name>
<evidence type="ECO:0000256" key="1">
    <source>
        <dbReference type="SAM" id="SignalP"/>
    </source>
</evidence>
<dbReference type="RefSeq" id="XP_026686186.1">
    <property type="nucleotide sequence ID" value="XM_026830385.1"/>
</dbReference>
<dbReference type="InterPro" id="IPR050961">
    <property type="entry name" value="BolA/IbaG_stress_morph_reg"/>
</dbReference>
<dbReference type="AlphaFoldDB" id="A0A3Q0JCL7"/>
<dbReference type="Proteomes" id="UP000079169">
    <property type="component" value="Unplaced"/>
</dbReference>
<keyword evidence="1" id="KW-0732">Signal</keyword>